<evidence type="ECO:0000313" key="3">
    <source>
        <dbReference type="Proteomes" id="UP000198211"/>
    </source>
</evidence>
<reference evidence="3" key="1">
    <citation type="submission" date="2017-03" db="EMBL/GenBank/DDBJ databases">
        <title>Phytopthora megakarya and P. palmivora, two closely related causual agents of cacao black pod achieved similar genome size and gene model numbers by different mechanisms.</title>
        <authorList>
            <person name="Ali S."/>
            <person name="Shao J."/>
            <person name="Larry D.J."/>
            <person name="Kronmiller B."/>
            <person name="Shen D."/>
            <person name="Strem M.D."/>
            <person name="Melnick R.L."/>
            <person name="Guiltinan M.J."/>
            <person name="Tyler B.M."/>
            <person name="Meinhardt L.W."/>
            <person name="Bailey B.A."/>
        </authorList>
    </citation>
    <scope>NUCLEOTIDE SEQUENCE [LARGE SCALE GENOMIC DNA]</scope>
    <source>
        <strain evidence="3">zdho120</strain>
    </source>
</reference>
<proteinExistence type="predicted"/>
<gene>
    <name evidence="2" type="ORF">PHMEG_00038625</name>
</gene>
<feature type="region of interest" description="Disordered" evidence="1">
    <location>
        <begin position="56"/>
        <end position="78"/>
    </location>
</feature>
<protein>
    <submittedName>
        <fullName evidence="2">Uncharacterized protein</fullName>
    </submittedName>
</protein>
<evidence type="ECO:0000256" key="1">
    <source>
        <dbReference type="SAM" id="MobiDB-lite"/>
    </source>
</evidence>
<dbReference type="AlphaFoldDB" id="A0A225UIH5"/>
<dbReference type="EMBL" id="NBNE01018164">
    <property type="protein sequence ID" value="OWY92396.1"/>
    <property type="molecule type" value="Genomic_DNA"/>
</dbReference>
<accession>A0A225UIH5</accession>
<organism evidence="2 3">
    <name type="scientific">Phytophthora megakarya</name>
    <dbReference type="NCBI Taxonomy" id="4795"/>
    <lineage>
        <taxon>Eukaryota</taxon>
        <taxon>Sar</taxon>
        <taxon>Stramenopiles</taxon>
        <taxon>Oomycota</taxon>
        <taxon>Peronosporomycetes</taxon>
        <taxon>Peronosporales</taxon>
        <taxon>Peronosporaceae</taxon>
        <taxon>Phytophthora</taxon>
    </lineage>
</organism>
<sequence>MDEATKIVTFMKDGPVKTYLFREYPSTLEDTITLAMQEGFSLIQAKLHANVPLPPRPVVKAEGPEPMELSRKGEPTYDASGAETWVTKHVSVRHQDTQAKVDVTILGISNKKRKGSVGKGCPTGNAVTRVYNGHAVLRTAAPSERESLTRSDLEFLMETEICMELGIR</sequence>
<comment type="caution">
    <text evidence="2">The sequence shown here is derived from an EMBL/GenBank/DDBJ whole genome shotgun (WGS) entry which is preliminary data.</text>
</comment>
<name>A0A225UIH5_9STRA</name>
<dbReference type="OrthoDB" id="145487at2759"/>
<keyword evidence="3" id="KW-1185">Reference proteome</keyword>
<dbReference type="Proteomes" id="UP000198211">
    <property type="component" value="Unassembled WGS sequence"/>
</dbReference>
<evidence type="ECO:0000313" key="2">
    <source>
        <dbReference type="EMBL" id="OWY92396.1"/>
    </source>
</evidence>